<comment type="caution">
    <text evidence="2">The sequence shown here is derived from an EMBL/GenBank/DDBJ whole genome shotgun (WGS) entry which is preliminary data.</text>
</comment>
<proteinExistence type="predicted"/>
<reference evidence="3" key="1">
    <citation type="journal article" date="2019" name="Int. J. Syst. Evol. Microbiol.">
        <title>The Global Catalogue of Microorganisms (GCM) 10K type strain sequencing project: providing services to taxonomists for standard genome sequencing and annotation.</title>
        <authorList>
            <consortium name="The Broad Institute Genomics Platform"/>
            <consortium name="The Broad Institute Genome Sequencing Center for Infectious Disease"/>
            <person name="Wu L."/>
            <person name="Ma J."/>
        </authorList>
    </citation>
    <scope>NUCLEOTIDE SEQUENCE [LARGE SCALE GENOMIC DNA]</scope>
    <source>
        <strain evidence="3">KCTC 42423</strain>
    </source>
</reference>
<keyword evidence="1" id="KW-0812">Transmembrane</keyword>
<feature type="transmembrane region" description="Helical" evidence="1">
    <location>
        <begin position="86"/>
        <end position="107"/>
    </location>
</feature>
<dbReference type="EMBL" id="JBHULX010000027">
    <property type="protein sequence ID" value="MFD2591864.1"/>
    <property type="molecule type" value="Genomic_DNA"/>
</dbReference>
<dbReference type="Proteomes" id="UP001597459">
    <property type="component" value="Unassembled WGS sequence"/>
</dbReference>
<gene>
    <name evidence="2" type="ORF">ACFSTE_13590</name>
</gene>
<keyword evidence="3" id="KW-1185">Reference proteome</keyword>
<organism evidence="2 3">
    <name type="scientific">Aquimarina hainanensis</name>
    <dbReference type="NCBI Taxonomy" id="1578017"/>
    <lineage>
        <taxon>Bacteria</taxon>
        <taxon>Pseudomonadati</taxon>
        <taxon>Bacteroidota</taxon>
        <taxon>Flavobacteriia</taxon>
        <taxon>Flavobacteriales</taxon>
        <taxon>Flavobacteriaceae</taxon>
        <taxon>Aquimarina</taxon>
    </lineage>
</organism>
<evidence type="ECO:0000313" key="3">
    <source>
        <dbReference type="Proteomes" id="UP001597459"/>
    </source>
</evidence>
<name>A0ABW5NCG4_9FLAO</name>
<dbReference type="RefSeq" id="WP_176027579.1">
    <property type="nucleotide sequence ID" value="NZ_JBHSJV010000001.1"/>
</dbReference>
<feature type="transmembrane region" description="Helical" evidence="1">
    <location>
        <begin position="50"/>
        <end position="74"/>
    </location>
</feature>
<protein>
    <submittedName>
        <fullName evidence="2">Uncharacterized protein</fullName>
    </submittedName>
</protein>
<accession>A0ABW5NCG4</accession>
<sequence>MMKVLKQVLTYLLWIAVSLLLGIIYMRILLGPNNAPSEGLWYLFHIFYNFGLLHVGAMIGSVMAVLFILLDVFYLKKKLKNNIQAICIRFMSLIGIATVVGVVHYVLEKVIDVI</sequence>
<evidence type="ECO:0000256" key="1">
    <source>
        <dbReference type="SAM" id="Phobius"/>
    </source>
</evidence>
<evidence type="ECO:0000313" key="2">
    <source>
        <dbReference type="EMBL" id="MFD2591864.1"/>
    </source>
</evidence>
<keyword evidence="1" id="KW-1133">Transmembrane helix</keyword>
<feature type="transmembrane region" description="Helical" evidence="1">
    <location>
        <begin position="12"/>
        <end position="30"/>
    </location>
</feature>
<keyword evidence="1" id="KW-0472">Membrane</keyword>